<evidence type="ECO:0000313" key="3">
    <source>
        <dbReference type="Proteomes" id="UP000001025"/>
    </source>
</evidence>
<gene>
    <name evidence="2" type="ordered locus">RB9057</name>
</gene>
<protein>
    <submittedName>
        <fullName evidence="2">Uncharacterized protein</fullName>
    </submittedName>
</protein>
<accession>Q7UM57</accession>
<keyword evidence="3" id="KW-1185">Reference proteome</keyword>
<dbReference type="KEGG" id="rba:RB9057"/>
<evidence type="ECO:0000313" key="2">
    <source>
        <dbReference type="EMBL" id="CAD76060.1"/>
    </source>
</evidence>
<reference evidence="2 3" key="1">
    <citation type="journal article" date="2003" name="Proc. Natl. Acad. Sci. U.S.A.">
        <title>Complete genome sequence of the marine planctomycete Pirellula sp. strain 1.</title>
        <authorList>
            <person name="Gloeckner F.O."/>
            <person name="Kube M."/>
            <person name="Bauer M."/>
            <person name="Teeling H."/>
            <person name="Lombardot T."/>
            <person name="Ludwig W."/>
            <person name="Gade D."/>
            <person name="Beck A."/>
            <person name="Borzym K."/>
            <person name="Heitmann K."/>
            <person name="Rabus R."/>
            <person name="Schlesner H."/>
            <person name="Amann R."/>
            <person name="Reinhardt R."/>
        </authorList>
    </citation>
    <scope>NUCLEOTIDE SEQUENCE [LARGE SCALE GENOMIC DNA]</scope>
    <source>
        <strain evidence="3">DSM 10527 / NCIMB 13988 / SH1</strain>
    </source>
</reference>
<sequence>MVRPRFVPKHWLECQVGTWPTGERRYIDSTWELAPATFLPASCQRMKKPDLFPPKKAGLDSRNRSERSTGSPLPGIDLLSRVFFSPKDQRSVGRF</sequence>
<dbReference type="HOGENOM" id="CLU_2370872_0_0_0"/>
<dbReference type="Proteomes" id="UP000001025">
    <property type="component" value="Chromosome"/>
</dbReference>
<dbReference type="InParanoid" id="Q7UM57"/>
<dbReference type="EnsemblBacteria" id="CAD76060">
    <property type="protein sequence ID" value="CAD76060"/>
    <property type="gene ID" value="RB9057"/>
</dbReference>
<dbReference type="EMBL" id="BX294148">
    <property type="protein sequence ID" value="CAD76060.1"/>
    <property type="molecule type" value="Genomic_DNA"/>
</dbReference>
<dbReference type="AlphaFoldDB" id="Q7UM57"/>
<proteinExistence type="predicted"/>
<dbReference type="STRING" id="243090.RB9057"/>
<name>Q7UM57_RHOBA</name>
<evidence type="ECO:0000256" key="1">
    <source>
        <dbReference type="SAM" id="MobiDB-lite"/>
    </source>
</evidence>
<organism evidence="2 3">
    <name type="scientific">Rhodopirellula baltica (strain DSM 10527 / NCIMB 13988 / SH1)</name>
    <dbReference type="NCBI Taxonomy" id="243090"/>
    <lineage>
        <taxon>Bacteria</taxon>
        <taxon>Pseudomonadati</taxon>
        <taxon>Planctomycetota</taxon>
        <taxon>Planctomycetia</taxon>
        <taxon>Pirellulales</taxon>
        <taxon>Pirellulaceae</taxon>
        <taxon>Rhodopirellula</taxon>
    </lineage>
</organism>
<feature type="region of interest" description="Disordered" evidence="1">
    <location>
        <begin position="46"/>
        <end position="76"/>
    </location>
</feature>
<feature type="compositionally biased region" description="Basic and acidic residues" evidence="1">
    <location>
        <begin position="57"/>
        <end position="67"/>
    </location>
</feature>